<dbReference type="HAMAP" id="MF_00060">
    <property type="entry name" value="SurE"/>
    <property type="match status" value="1"/>
</dbReference>
<evidence type="ECO:0000256" key="6">
    <source>
        <dbReference type="ARBA" id="ARBA00022801"/>
    </source>
</evidence>
<dbReference type="RefSeq" id="WP_249286922.1">
    <property type="nucleotide sequence ID" value="NZ_JACRWC010000071.1"/>
</dbReference>
<dbReference type="InterPro" id="IPR030048">
    <property type="entry name" value="SurE"/>
</dbReference>
<dbReference type="GO" id="GO:0008253">
    <property type="term" value="F:5'-nucleotidase activity"/>
    <property type="evidence" value="ECO:0007669"/>
    <property type="project" value="UniProtKB-UniRule"/>
</dbReference>
<reference evidence="9" key="1">
    <citation type="submission" date="2020-08" db="EMBL/GenBank/DDBJ databases">
        <authorList>
            <person name="Liu C."/>
            <person name="Sun Q."/>
        </authorList>
    </citation>
    <scope>NUCLEOTIDE SEQUENCE</scope>
    <source>
        <strain evidence="9">BX16</strain>
    </source>
</reference>
<comment type="catalytic activity">
    <reaction evidence="1 7">
        <text>a ribonucleoside 5'-phosphate + H2O = a ribonucleoside + phosphate</text>
        <dbReference type="Rhea" id="RHEA:12484"/>
        <dbReference type="ChEBI" id="CHEBI:15377"/>
        <dbReference type="ChEBI" id="CHEBI:18254"/>
        <dbReference type="ChEBI" id="CHEBI:43474"/>
        <dbReference type="ChEBI" id="CHEBI:58043"/>
        <dbReference type="EC" id="3.1.3.5"/>
    </reaction>
</comment>
<protein>
    <recommendedName>
        <fullName evidence="7">5'-nucleotidase SurE</fullName>
        <ecNumber evidence="7">3.1.3.5</ecNumber>
    </recommendedName>
    <alternativeName>
        <fullName evidence="7">Nucleoside 5'-monophosphate phosphohydrolase</fullName>
    </alternativeName>
</protein>
<dbReference type="GO" id="GO:0008254">
    <property type="term" value="F:3'-nucleotidase activity"/>
    <property type="evidence" value="ECO:0007669"/>
    <property type="project" value="TreeGrafter"/>
</dbReference>
<dbReference type="GO" id="GO:0000166">
    <property type="term" value="F:nucleotide binding"/>
    <property type="evidence" value="ECO:0007669"/>
    <property type="project" value="UniProtKB-KW"/>
</dbReference>
<dbReference type="InterPro" id="IPR002828">
    <property type="entry name" value="SurE-like_Pase/nucleotidase"/>
</dbReference>
<dbReference type="SUPFAM" id="SSF64167">
    <property type="entry name" value="SurE-like"/>
    <property type="match status" value="1"/>
</dbReference>
<evidence type="ECO:0000313" key="9">
    <source>
        <dbReference type="EMBL" id="MBC5999494.1"/>
    </source>
</evidence>
<dbReference type="NCBIfam" id="TIGR00087">
    <property type="entry name" value="surE"/>
    <property type="match status" value="1"/>
</dbReference>
<evidence type="ECO:0000256" key="1">
    <source>
        <dbReference type="ARBA" id="ARBA00000815"/>
    </source>
</evidence>
<feature type="binding site" evidence="7">
    <location>
        <position position="9"/>
    </location>
    <ligand>
        <name>a divalent metal cation</name>
        <dbReference type="ChEBI" id="CHEBI:60240"/>
    </ligand>
</feature>
<comment type="cofactor">
    <cofactor evidence="7">
        <name>a divalent metal cation</name>
        <dbReference type="ChEBI" id="CHEBI:60240"/>
    </cofactor>
    <text evidence="7">Binds 1 divalent metal cation per subunit.</text>
</comment>
<dbReference type="EC" id="3.1.3.5" evidence="7"/>
<dbReference type="Gene3D" id="3.40.1210.10">
    <property type="entry name" value="Survival protein SurE-like phosphatase/nucleotidase"/>
    <property type="match status" value="1"/>
</dbReference>
<keyword evidence="6 7" id="KW-0378">Hydrolase</keyword>
<dbReference type="GO" id="GO:0046872">
    <property type="term" value="F:metal ion binding"/>
    <property type="evidence" value="ECO:0007669"/>
    <property type="project" value="UniProtKB-UniRule"/>
</dbReference>
<sequence length="254" mass="27503">MNILLANDDGIDARGIHELADALKGLGDLYISAPDSQRSASGHGITVSQPITVTETTFPGATGAFRMSGTPADCVKLGVKLLQKEGIKIDMVFSGINHGGNLGTDTLYSGTVSAALEGTICGIQSVAVSVNSHEVKTFEYAKILARRTCENVAGKLSTDIALNINVPNLPPEEVKGIKYARLGNREYKEFFSPIEEGSGYAKYRYTGDPVIYEGLPDTIDVIAMQDGYATITPLHRDLTDYNLLKEMEKWRIEK</sequence>
<organism evidence="9 10">
    <name type="scientific">Lentihominibacter faecis</name>
    <dbReference type="NCBI Taxonomy" id="2764712"/>
    <lineage>
        <taxon>Bacteria</taxon>
        <taxon>Bacillati</taxon>
        <taxon>Bacillota</taxon>
        <taxon>Clostridia</taxon>
        <taxon>Peptostreptococcales</taxon>
        <taxon>Anaerovoracaceae</taxon>
        <taxon>Lentihominibacter</taxon>
    </lineage>
</organism>
<dbReference type="Proteomes" id="UP000644115">
    <property type="component" value="Unassembled WGS sequence"/>
</dbReference>
<dbReference type="AlphaFoldDB" id="A0A923NCF0"/>
<evidence type="ECO:0000256" key="7">
    <source>
        <dbReference type="HAMAP-Rule" id="MF_00060"/>
    </source>
</evidence>
<evidence type="ECO:0000256" key="2">
    <source>
        <dbReference type="ARBA" id="ARBA00011062"/>
    </source>
</evidence>
<evidence type="ECO:0000313" key="10">
    <source>
        <dbReference type="Proteomes" id="UP000644115"/>
    </source>
</evidence>
<keyword evidence="3 7" id="KW-0963">Cytoplasm</keyword>
<evidence type="ECO:0000256" key="3">
    <source>
        <dbReference type="ARBA" id="ARBA00022490"/>
    </source>
</evidence>
<evidence type="ECO:0000259" key="8">
    <source>
        <dbReference type="Pfam" id="PF01975"/>
    </source>
</evidence>
<keyword evidence="5 7" id="KW-0547">Nucleotide-binding</keyword>
<gene>
    <name evidence="7 9" type="primary">surE</name>
    <name evidence="9" type="ORF">H8876_05725</name>
</gene>
<comment type="subcellular location">
    <subcellularLocation>
        <location evidence="7">Cytoplasm</location>
    </subcellularLocation>
</comment>
<keyword evidence="4 7" id="KW-0479">Metal-binding</keyword>
<name>A0A923NCF0_9FIRM</name>
<accession>A0A923NCF0</accession>
<comment type="caution">
    <text evidence="9">The sequence shown here is derived from an EMBL/GenBank/DDBJ whole genome shotgun (WGS) entry which is preliminary data.</text>
</comment>
<dbReference type="GO" id="GO:0004309">
    <property type="term" value="F:exopolyphosphatase activity"/>
    <property type="evidence" value="ECO:0007669"/>
    <property type="project" value="TreeGrafter"/>
</dbReference>
<comment type="function">
    <text evidence="7">Nucleotidase that shows phosphatase activity on nucleoside 5'-monophosphates.</text>
</comment>
<evidence type="ECO:0000256" key="5">
    <source>
        <dbReference type="ARBA" id="ARBA00022741"/>
    </source>
</evidence>
<dbReference type="PANTHER" id="PTHR30457">
    <property type="entry name" value="5'-NUCLEOTIDASE SURE"/>
    <property type="match status" value="1"/>
</dbReference>
<dbReference type="GO" id="GO:0005737">
    <property type="term" value="C:cytoplasm"/>
    <property type="evidence" value="ECO:0007669"/>
    <property type="project" value="UniProtKB-SubCell"/>
</dbReference>
<dbReference type="EMBL" id="JACRWC010000071">
    <property type="protein sequence ID" value="MBC5999494.1"/>
    <property type="molecule type" value="Genomic_DNA"/>
</dbReference>
<dbReference type="Pfam" id="PF01975">
    <property type="entry name" value="SurE"/>
    <property type="match status" value="1"/>
</dbReference>
<feature type="binding site" evidence="7">
    <location>
        <position position="97"/>
    </location>
    <ligand>
        <name>a divalent metal cation</name>
        <dbReference type="ChEBI" id="CHEBI:60240"/>
    </ligand>
</feature>
<feature type="domain" description="Survival protein SurE-like phosphatase/nucleotidase" evidence="8">
    <location>
        <begin position="3"/>
        <end position="189"/>
    </location>
</feature>
<comment type="similarity">
    <text evidence="2 7">Belongs to the SurE nucleotidase family.</text>
</comment>
<proteinExistence type="inferred from homology"/>
<feature type="binding site" evidence="7">
    <location>
        <position position="8"/>
    </location>
    <ligand>
        <name>a divalent metal cation</name>
        <dbReference type="ChEBI" id="CHEBI:60240"/>
    </ligand>
</feature>
<evidence type="ECO:0000256" key="4">
    <source>
        <dbReference type="ARBA" id="ARBA00022723"/>
    </source>
</evidence>
<dbReference type="InterPro" id="IPR036523">
    <property type="entry name" value="SurE-like_sf"/>
</dbReference>
<feature type="binding site" evidence="7">
    <location>
        <position position="39"/>
    </location>
    <ligand>
        <name>a divalent metal cation</name>
        <dbReference type="ChEBI" id="CHEBI:60240"/>
    </ligand>
</feature>
<keyword evidence="10" id="KW-1185">Reference proteome</keyword>
<dbReference type="PANTHER" id="PTHR30457:SF12">
    <property type="entry name" value="5'_3'-NUCLEOTIDASE SURE"/>
    <property type="match status" value="1"/>
</dbReference>